<keyword evidence="3" id="KW-1185">Reference proteome</keyword>
<name>K0KPL8_WICCF</name>
<dbReference type="InterPro" id="IPR011009">
    <property type="entry name" value="Kinase-like_dom_sf"/>
</dbReference>
<dbReference type="AlphaFoldDB" id="K0KPL8"/>
<dbReference type="InParanoid" id="K0KPL8"/>
<dbReference type="EMBL" id="CAIF01000169">
    <property type="protein sequence ID" value="CCH44941.1"/>
    <property type="molecule type" value="Genomic_DNA"/>
</dbReference>
<dbReference type="GO" id="GO:0004672">
    <property type="term" value="F:protein kinase activity"/>
    <property type="evidence" value="ECO:0007669"/>
    <property type="project" value="InterPro"/>
</dbReference>
<sequence>MTSKGVDATTSFLAAEIIALNNDGIFKTLNEETSKDYTEMILNLNHLVINNTKNIPLAVCAHGLNSLEDCQLFLQEMDQIYLYNELILLILRNKLLFNDENWLNLWKFIILFEDKFMSSCDNDPIKSNFTNLTRGDDNFLNFFLKIKTKDDVDALNFCNNIINGYKEFLKDVEFIFANLTNFATKMESMKIIEILLASIINYTSNEGHYVLPSIILINYIYKNNDQFNYQTNYKIEYYDTNISYIKTKPIAGETSEFITPIIELPSKSKLFELFSQYTENKYKLNLLYEELLNRMMENNCFFGVITDSITHILIEIPSNKELGISIEDLENDMQWYNLELHLNGFILNDQKIYDLKGKELSISLIDRNENHKLINLKLIISSIISKHIKYHNFIANDQHQPDDSKTINHNDMKTRGENVLKFKKSLKRFIAGERMKPKTNPHEQINSRLIDLSNFDKVSNVPQLGNCVKETINIEPKEADVYEILSVNQHLCTKILKIQTNHLINILYKYGNGINIGEISSLQKNSELNHWDHIIVKTISRELTMNSEYKMRNYQLTDDEIYEFYYESYLENELEALELINNYNDTLALEYKKDNELNVPRLLISGLIQKSEGSILDDEKFIAIEPISYINNHPKNGIKQSDETKQDGLRQIRTINSLGIHHNDIFPRNISINPYTNKVLIFDFNKSTIGEPFKFSNDYMSEDIENLGFALDGKHEYLDYEDISY</sequence>
<dbReference type="PROSITE" id="PS50011">
    <property type="entry name" value="PROTEIN_KINASE_DOM"/>
    <property type="match status" value="1"/>
</dbReference>
<protein>
    <recommendedName>
        <fullName evidence="1">Protein kinase domain-containing protein</fullName>
    </recommendedName>
</protein>
<dbReference type="HOGENOM" id="CLU_381833_0_0_1"/>
<feature type="domain" description="Protein kinase" evidence="1">
    <location>
        <begin position="508"/>
        <end position="725"/>
    </location>
</feature>
<evidence type="ECO:0000259" key="1">
    <source>
        <dbReference type="PROSITE" id="PS50011"/>
    </source>
</evidence>
<organism evidence="2 3">
    <name type="scientific">Wickerhamomyces ciferrii (strain ATCC 14091 / BCRC 22168 / CBS 111 / JCM 3599 / NBRC 0793 / NRRL Y-1031 F-60-10)</name>
    <name type="common">Yeast</name>
    <name type="synonym">Pichia ciferrii</name>
    <dbReference type="NCBI Taxonomy" id="1206466"/>
    <lineage>
        <taxon>Eukaryota</taxon>
        <taxon>Fungi</taxon>
        <taxon>Dikarya</taxon>
        <taxon>Ascomycota</taxon>
        <taxon>Saccharomycotina</taxon>
        <taxon>Saccharomycetes</taxon>
        <taxon>Phaffomycetales</taxon>
        <taxon>Wickerhamomycetaceae</taxon>
        <taxon>Wickerhamomyces</taxon>
    </lineage>
</organism>
<dbReference type="Proteomes" id="UP000009328">
    <property type="component" value="Unassembled WGS sequence"/>
</dbReference>
<reference evidence="2 3" key="1">
    <citation type="journal article" date="2012" name="Eukaryot. Cell">
        <title>Draft genome sequence of Wickerhamomyces ciferrii NRRL Y-1031 F-60-10.</title>
        <authorList>
            <person name="Schneider J."/>
            <person name="Andrea H."/>
            <person name="Blom J."/>
            <person name="Jaenicke S."/>
            <person name="Ruckert C."/>
            <person name="Schorsch C."/>
            <person name="Szczepanowski R."/>
            <person name="Farwick M."/>
            <person name="Goesmann A."/>
            <person name="Puhler A."/>
            <person name="Schaffer S."/>
            <person name="Tauch A."/>
            <person name="Kohler T."/>
            <person name="Brinkrolf K."/>
        </authorList>
    </citation>
    <scope>NUCLEOTIDE SEQUENCE [LARGE SCALE GENOMIC DNA]</scope>
    <source>
        <strain evidence="3">ATCC 14091 / BCRC 22168 / CBS 111 / JCM 3599 / NBRC 0793 / NRRL Y-1031 F-60-10</strain>
    </source>
</reference>
<comment type="caution">
    <text evidence="2">The sequence shown here is derived from an EMBL/GenBank/DDBJ whole genome shotgun (WGS) entry which is preliminary data.</text>
</comment>
<dbReference type="InterPro" id="IPR000719">
    <property type="entry name" value="Prot_kinase_dom"/>
</dbReference>
<accession>K0KPL8</accession>
<proteinExistence type="predicted"/>
<evidence type="ECO:0000313" key="3">
    <source>
        <dbReference type="Proteomes" id="UP000009328"/>
    </source>
</evidence>
<gene>
    <name evidence="2" type="ORF">BN7_4511</name>
</gene>
<dbReference type="GO" id="GO:0005524">
    <property type="term" value="F:ATP binding"/>
    <property type="evidence" value="ECO:0007669"/>
    <property type="project" value="InterPro"/>
</dbReference>
<evidence type="ECO:0000313" key="2">
    <source>
        <dbReference type="EMBL" id="CCH44941.1"/>
    </source>
</evidence>
<dbReference type="SUPFAM" id="SSF56112">
    <property type="entry name" value="Protein kinase-like (PK-like)"/>
    <property type="match status" value="1"/>
</dbReference>